<reference evidence="11 12" key="1">
    <citation type="submission" date="2018-07" db="EMBL/GenBank/DDBJ databases">
        <title>Genome sequence of Rhodococcus rhodnii ATCC 35071 from Rhodnius prolixus.</title>
        <authorList>
            <person name="Patel V."/>
            <person name="Vogel K.J."/>
        </authorList>
    </citation>
    <scope>NUCLEOTIDE SEQUENCE [LARGE SCALE GENOMIC DNA]</scope>
    <source>
        <strain evidence="11 12">ATCC 35071</strain>
    </source>
</reference>
<protein>
    <submittedName>
        <fullName evidence="11">Phenylacetate-CoA oxygenase/reductase subunit PaaK</fullName>
    </submittedName>
</protein>
<evidence type="ECO:0000256" key="8">
    <source>
        <dbReference type="ARBA" id="ARBA00023014"/>
    </source>
</evidence>
<dbReference type="PANTHER" id="PTHR47354:SF8">
    <property type="entry name" value="1,2-PHENYLACETYL-COA EPOXIDASE, SUBUNIT E"/>
    <property type="match status" value="1"/>
</dbReference>
<keyword evidence="6" id="KW-0560">Oxidoreductase</keyword>
<dbReference type="InterPro" id="IPR017927">
    <property type="entry name" value="FAD-bd_FR_type"/>
</dbReference>
<dbReference type="SUPFAM" id="SSF63380">
    <property type="entry name" value="Riboflavin synthase domain-like"/>
    <property type="match status" value="1"/>
</dbReference>
<dbReference type="InterPro" id="IPR001041">
    <property type="entry name" value="2Fe-2S_ferredoxin-type"/>
</dbReference>
<keyword evidence="5" id="KW-0274">FAD</keyword>
<dbReference type="PANTHER" id="PTHR47354">
    <property type="entry name" value="NADH OXIDOREDUCTASE HCR"/>
    <property type="match status" value="1"/>
</dbReference>
<dbReference type="InterPro" id="IPR017938">
    <property type="entry name" value="Riboflavin_synthase-like_b-brl"/>
</dbReference>
<accession>A0A6P2CGC2</accession>
<sequence length="363" mass="38952">MTTVEKTRTRQLSREFHTLTVADVEQLCDDAVAVTFDVPAELTADFEFLPGQSLTLRRTVDGVEHRRTYSICSPVGAPPRVGVRQVPGGVLSTWLVEELRTGDTVDAAPPGGTFAADPTASGVHLLVAAGSGITPILSIAGSLLAESDSTVILLYGNRRTRSVMFAEEIADLKDRYGTRFEVIHVLSREPRDVELFSGRLDADRLRDILHAVVPVSSIDDVWLCGPFGMISDAKKVLGAAGVATSAIHHELFYVEDTAPIRDIVREPGTEGPVSEITIVLDGRTTTDPLPRDQAVLDSAESVRSDLPFACKGGVCGTCRAKVTAGTVDMLRNFALEDDEVADGFVLTCQTLPTSDAVTIDFDA</sequence>
<dbReference type="NCBIfam" id="TIGR02160">
    <property type="entry name" value="PA_CoA_Oxy5"/>
    <property type="match status" value="1"/>
</dbReference>
<feature type="domain" description="2Fe-2S ferredoxin-type" evidence="9">
    <location>
        <begin position="274"/>
        <end position="363"/>
    </location>
</feature>
<dbReference type="Gene3D" id="3.40.50.80">
    <property type="entry name" value="Nucleotide-binding domain of ferredoxin-NADP reductase (FNR) module"/>
    <property type="match status" value="1"/>
</dbReference>
<evidence type="ECO:0000256" key="7">
    <source>
        <dbReference type="ARBA" id="ARBA00023004"/>
    </source>
</evidence>
<dbReference type="GO" id="GO:0051537">
    <property type="term" value="F:2 iron, 2 sulfur cluster binding"/>
    <property type="evidence" value="ECO:0007669"/>
    <property type="project" value="UniProtKB-KW"/>
</dbReference>
<dbReference type="PROSITE" id="PS51384">
    <property type="entry name" value="FAD_FR"/>
    <property type="match status" value="1"/>
</dbReference>
<keyword evidence="3" id="KW-0001">2Fe-2S</keyword>
<evidence type="ECO:0000256" key="5">
    <source>
        <dbReference type="ARBA" id="ARBA00022827"/>
    </source>
</evidence>
<evidence type="ECO:0000256" key="6">
    <source>
        <dbReference type="ARBA" id="ARBA00023002"/>
    </source>
</evidence>
<dbReference type="SUPFAM" id="SSF52343">
    <property type="entry name" value="Ferredoxin reductase-like, C-terminal NADP-linked domain"/>
    <property type="match status" value="1"/>
</dbReference>
<dbReference type="GO" id="GO:0050660">
    <property type="term" value="F:flavin adenine dinucleotide binding"/>
    <property type="evidence" value="ECO:0007669"/>
    <property type="project" value="TreeGrafter"/>
</dbReference>
<dbReference type="InterPro" id="IPR036010">
    <property type="entry name" value="2Fe-2S_ferredoxin-like_sf"/>
</dbReference>
<evidence type="ECO:0000313" key="11">
    <source>
        <dbReference type="EMBL" id="TXG91817.1"/>
    </source>
</evidence>
<dbReference type="InterPro" id="IPR039261">
    <property type="entry name" value="FNR_nucleotide-bd"/>
</dbReference>
<dbReference type="InterPro" id="IPR006058">
    <property type="entry name" value="2Fe2S_fd_BS"/>
</dbReference>
<dbReference type="InterPro" id="IPR008333">
    <property type="entry name" value="Cbr1-like_FAD-bd_dom"/>
</dbReference>
<dbReference type="CDD" id="cd00207">
    <property type="entry name" value="fer2"/>
    <property type="match status" value="1"/>
</dbReference>
<dbReference type="InterPro" id="IPR001433">
    <property type="entry name" value="OxRdtase_FAD/NAD-bd"/>
</dbReference>
<dbReference type="PROSITE" id="PS51085">
    <property type="entry name" value="2FE2S_FER_2"/>
    <property type="match status" value="1"/>
</dbReference>
<dbReference type="Proteomes" id="UP000471120">
    <property type="component" value="Unassembled WGS sequence"/>
</dbReference>
<keyword evidence="8" id="KW-0411">Iron-sulfur</keyword>
<dbReference type="GO" id="GO:0046872">
    <property type="term" value="F:metal ion binding"/>
    <property type="evidence" value="ECO:0007669"/>
    <property type="project" value="UniProtKB-KW"/>
</dbReference>
<dbReference type="Pfam" id="PF00970">
    <property type="entry name" value="FAD_binding_6"/>
    <property type="match status" value="1"/>
</dbReference>
<dbReference type="EMBL" id="QRCM01000001">
    <property type="protein sequence ID" value="TXG91817.1"/>
    <property type="molecule type" value="Genomic_DNA"/>
</dbReference>
<dbReference type="InterPro" id="IPR011884">
    <property type="entry name" value="PaaE"/>
</dbReference>
<organism evidence="11 12">
    <name type="scientific">Rhodococcus rhodnii</name>
    <dbReference type="NCBI Taxonomy" id="38312"/>
    <lineage>
        <taxon>Bacteria</taxon>
        <taxon>Bacillati</taxon>
        <taxon>Actinomycetota</taxon>
        <taxon>Actinomycetes</taxon>
        <taxon>Mycobacteriales</taxon>
        <taxon>Nocardiaceae</taxon>
        <taxon>Rhodococcus</taxon>
    </lineage>
</organism>
<keyword evidence="2" id="KW-0285">Flavoprotein</keyword>
<name>A0A6P2CGC2_9NOCA</name>
<proteinExistence type="predicted"/>
<dbReference type="AlphaFoldDB" id="A0A6P2CGC2"/>
<dbReference type="PROSITE" id="PS00197">
    <property type="entry name" value="2FE2S_FER_1"/>
    <property type="match status" value="1"/>
</dbReference>
<dbReference type="InterPro" id="IPR012675">
    <property type="entry name" value="Beta-grasp_dom_sf"/>
</dbReference>
<dbReference type="Gene3D" id="2.40.30.10">
    <property type="entry name" value="Translation factors"/>
    <property type="match status" value="1"/>
</dbReference>
<evidence type="ECO:0000259" key="9">
    <source>
        <dbReference type="PROSITE" id="PS51085"/>
    </source>
</evidence>
<dbReference type="Gene3D" id="3.10.20.30">
    <property type="match status" value="1"/>
</dbReference>
<comment type="cofactor">
    <cofactor evidence="1">
        <name>FAD</name>
        <dbReference type="ChEBI" id="CHEBI:57692"/>
    </cofactor>
</comment>
<evidence type="ECO:0000256" key="1">
    <source>
        <dbReference type="ARBA" id="ARBA00001974"/>
    </source>
</evidence>
<evidence type="ECO:0000256" key="3">
    <source>
        <dbReference type="ARBA" id="ARBA00022714"/>
    </source>
</evidence>
<feature type="domain" description="FAD-binding FR-type" evidence="10">
    <location>
        <begin position="14"/>
        <end position="117"/>
    </location>
</feature>
<dbReference type="GO" id="GO:0016491">
    <property type="term" value="F:oxidoreductase activity"/>
    <property type="evidence" value="ECO:0007669"/>
    <property type="project" value="UniProtKB-KW"/>
</dbReference>
<evidence type="ECO:0000259" key="10">
    <source>
        <dbReference type="PROSITE" id="PS51384"/>
    </source>
</evidence>
<keyword evidence="4" id="KW-0479">Metal-binding</keyword>
<dbReference type="RefSeq" id="WP_010838594.1">
    <property type="nucleotide sequence ID" value="NZ_QRCM01000001.1"/>
</dbReference>
<dbReference type="CDD" id="cd06214">
    <property type="entry name" value="PA_degradation_oxidoreductase_like"/>
    <property type="match status" value="1"/>
</dbReference>
<dbReference type="InterPro" id="IPR050415">
    <property type="entry name" value="MRET"/>
</dbReference>
<dbReference type="SUPFAM" id="SSF54292">
    <property type="entry name" value="2Fe-2S ferredoxin-like"/>
    <property type="match status" value="1"/>
</dbReference>
<evidence type="ECO:0000256" key="2">
    <source>
        <dbReference type="ARBA" id="ARBA00022630"/>
    </source>
</evidence>
<keyword evidence="7" id="KW-0408">Iron</keyword>
<dbReference type="Pfam" id="PF00111">
    <property type="entry name" value="Fer2"/>
    <property type="match status" value="1"/>
</dbReference>
<gene>
    <name evidence="11" type="primary">paaK</name>
    <name evidence="11" type="ORF">DW322_18560</name>
</gene>
<dbReference type="Pfam" id="PF00175">
    <property type="entry name" value="NAD_binding_1"/>
    <property type="match status" value="1"/>
</dbReference>
<evidence type="ECO:0000256" key="4">
    <source>
        <dbReference type="ARBA" id="ARBA00022723"/>
    </source>
</evidence>
<evidence type="ECO:0000313" key="12">
    <source>
        <dbReference type="Proteomes" id="UP000471120"/>
    </source>
</evidence>
<dbReference type="GO" id="GO:0010124">
    <property type="term" value="P:phenylacetate catabolic process"/>
    <property type="evidence" value="ECO:0007669"/>
    <property type="project" value="InterPro"/>
</dbReference>
<comment type="caution">
    <text evidence="11">The sequence shown here is derived from an EMBL/GenBank/DDBJ whole genome shotgun (WGS) entry which is preliminary data.</text>
</comment>